<evidence type="ECO:0000313" key="5">
    <source>
        <dbReference type="Proteomes" id="UP001304419"/>
    </source>
</evidence>
<reference evidence="2" key="1">
    <citation type="submission" date="2019-10" db="EMBL/GenBank/DDBJ databases">
        <authorList>
            <person name="Paulsen S."/>
        </authorList>
    </citation>
    <scope>NUCLEOTIDE SEQUENCE</scope>
    <source>
        <strain evidence="2">LMG 19692</strain>
    </source>
</reference>
<protein>
    <submittedName>
        <fullName evidence="2">DUF1801 domain-containing protein</fullName>
    </submittedName>
</protein>
<dbReference type="RefSeq" id="WP_130127290.1">
    <property type="nucleotide sequence ID" value="NZ_CBCSDF010000009.1"/>
</dbReference>
<evidence type="ECO:0000313" key="2">
    <source>
        <dbReference type="EMBL" id="NLR22736.1"/>
    </source>
</evidence>
<reference evidence="3 5" key="2">
    <citation type="submission" date="2023-10" db="EMBL/GenBank/DDBJ databases">
        <title>To unveil natural product biosynthetic capacity in Pseudoalteromonas.</title>
        <authorList>
            <person name="Wang J."/>
        </authorList>
    </citation>
    <scope>NUCLEOTIDE SEQUENCE [LARGE SCALE GENOMIC DNA]</scope>
    <source>
        <strain evidence="3 5">DSM 15914</strain>
    </source>
</reference>
<proteinExistence type="predicted"/>
<gene>
    <name evidence="2" type="ORF">F9Y85_15785</name>
    <name evidence="3" type="ORF">R5H13_19250</name>
</gene>
<dbReference type="EMBL" id="CP137579">
    <property type="protein sequence ID" value="WOX31084.1"/>
    <property type="molecule type" value="Genomic_DNA"/>
</dbReference>
<keyword evidence="5" id="KW-1185">Reference proteome</keyword>
<name>A0A8I2H427_9GAMM</name>
<evidence type="ECO:0000313" key="4">
    <source>
        <dbReference type="Proteomes" id="UP000646877"/>
    </source>
</evidence>
<dbReference type="SUPFAM" id="SSF159888">
    <property type="entry name" value="YdhG-like"/>
    <property type="match status" value="1"/>
</dbReference>
<dbReference type="AlphaFoldDB" id="A0A8I2H427"/>
<accession>A0A8I2H427</accession>
<evidence type="ECO:0000313" key="3">
    <source>
        <dbReference type="EMBL" id="WOX31084.1"/>
    </source>
</evidence>
<organism evidence="2 4">
    <name type="scientific">Pseudoalteromonas maricaloris</name>
    <dbReference type="NCBI Taxonomy" id="184924"/>
    <lineage>
        <taxon>Bacteria</taxon>
        <taxon>Pseudomonadati</taxon>
        <taxon>Pseudomonadota</taxon>
        <taxon>Gammaproteobacteria</taxon>
        <taxon>Alteromonadales</taxon>
        <taxon>Pseudoalteromonadaceae</taxon>
        <taxon>Pseudoalteromonas</taxon>
    </lineage>
</organism>
<dbReference type="Pfam" id="PF08818">
    <property type="entry name" value="DUF1801"/>
    <property type="match status" value="1"/>
</dbReference>
<evidence type="ECO:0000259" key="1">
    <source>
        <dbReference type="Pfam" id="PF08818"/>
    </source>
</evidence>
<dbReference type="EMBL" id="WEIA01000010">
    <property type="protein sequence ID" value="NLR22736.1"/>
    <property type="molecule type" value="Genomic_DNA"/>
</dbReference>
<dbReference type="Proteomes" id="UP001304419">
    <property type="component" value="Chromosome 2"/>
</dbReference>
<feature type="domain" description="YdhG-like" evidence="1">
    <location>
        <begin position="17"/>
        <end position="120"/>
    </location>
</feature>
<dbReference type="InterPro" id="IPR014922">
    <property type="entry name" value="YdhG-like"/>
</dbReference>
<sequence>MSNIAEQVISTYPPAAQAKIRALRSLVMQVASEQNFGAVIEAIKWGELSFSVKSGSPFRIAWKAKTPTNYHLYFHCQTKLVDTFRVLFSDELQFEGNRAIALKLEEDMPAALLYRCIAIAMDYKNLKNLPLLGQ</sequence>
<dbReference type="Proteomes" id="UP000646877">
    <property type="component" value="Unassembled WGS sequence"/>
</dbReference>